<proteinExistence type="predicted"/>
<dbReference type="EMBL" id="KZ852040">
    <property type="protein sequence ID" value="RDH35525.1"/>
    <property type="molecule type" value="Genomic_DNA"/>
</dbReference>
<evidence type="ECO:0000313" key="2">
    <source>
        <dbReference type="Proteomes" id="UP000253729"/>
    </source>
</evidence>
<gene>
    <name evidence="1" type="ORF">BDQ94DRAFT_139730</name>
</gene>
<accession>A0A3F3Q8R5</accession>
<dbReference type="AlphaFoldDB" id="A0A3F3Q8R5"/>
<protein>
    <submittedName>
        <fullName evidence="1">Uncharacterized protein</fullName>
    </submittedName>
</protein>
<keyword evidence="2" id="KW-1185">Reference proteome</keyword>
<evidence type="ECO:0000313" key="1">
    <source>
        <dbReference type="EMBL" id="RDH35525.1"/>
    </source>
</evidence>
<dbReference type="GeneID" id="38133846"/>
<reference evidence="1 2" key="1">
    <citation type="submission" date="2018-07" db="EMBL/GenBank/DDBJ databases">
        <title>The genomes of Aspergillus section Nigri reveals drivers in fungal speciation.</title>
        <authorList>
            <consortium name="DOE Joint Genome Institute"/>
            <person name="Vesth T.C."/>
            <person name="Nybo J."/>
            <person name="Theobald S."/>
            <person name="Brandl J."/>
            <person name="Frisvad J.C."/>
            <person name="Nielsen K.F."/>
            <person name="Lyhne E.K."/>
            <person name="Kogle M.E."/>
            <person name="Kuo A."/>
            <person name="Riley R."/>
            <person name="Clum A."/>
            <person name="Nolan M."/>
            <person name="Lipzen A."/>
            <person name="Salamov A."/>
            <person name="Henrissat B."/>
            <person name="Wiebenga A."/>
            <person name="De vries R.P."/>
            <person name="Grigoriev I.V."/>
            <person name="Mortensen U.H."/>
            <person name="Andersen M.R."/>
            <person name="Baker S.E."/>
        </authorList>
    </citation>
    <scope>NUCLEOTIDE SEQUENCE [LARGE SCALE GENOMIC DNA]</scope>
    <source>
        <strain evidence="1 2">CBS 139.54b</strain>
    </source>
</reference>
<dbReference type="RefSeq" id="XP_026628547.1">
    <property type="nucleotide sequence ID" value="XM_026765490.1"/>
</dbReference>
<name>A0A3F3Q8R5_9EURO</name>
<dbReference type="Proteomes" id="UP000253729">
    <property type="component" value="Unassembled WGS sequence"/>
</dbReference>
<organism evidence="1 2">
    <name type="scientific">Aspergillus welwitschiae</name>
    <dbReference type="NCBI Taxonomy" id="1341132"/>
    <lineage>
        <taxon>Eukaryota</taxon>
        <taxon>Fungi</taxon>
        <taxon>Dikarya</taxon>
        <taxon>Ascomycota</taxon>
        <taxon>Pezizomycotina</taxon>
        <taxon>Eurotiomycetes</taxon>
        <taxon>Eurotiomycetidae</taxon>
        <taxon>Eurotiales</taxon>
        <taxon>Aspergillaceae</taxon>
        <taxon>Aspergillus</taxon>
        <taxon>Aspergillus subgen. Circumdati</taxon>
    </lineage>
</organism>
<sequence length="169" mass="19009">MKIETVTDLGGLDLSPQESTQHHMCGHTAISSYVSDPSLPERRRKGIVHIVGPGSQSCRPKLLSDPEKVALYDSKVPLLLSKRCSHSLLVLPHEFALFTGQSYVVMLRSKLLLYRPRGLLVQRRSMESMSENIYLYIYPRHHRTRIDSTVHFAGIHGQRPSGIPGLETP</sequence>